<reference evidence="2" key="2">
    <citation type="submission" date="2019-09" db="EMBL/GenBank/DDBJ databases">
        <authorList>
            <consortium name="NCBI Pathogen Detection Project"/>
        </authorList>
    </citation>
    <scope>NUCLEOTIDE SEQUENCE</scope>
    <source>
        <strain evidence="2">EC00605</strain>
    </source>
</reference>
<evidence type="ECO:0000313" key="4">
    <source>
        <dbReference type="Proteomes" id="UP000472856"/>
    </source>
</evidence>
<name>A0A4S3YPJ0_ECOLX</name>
<dbReference type="Pfam" id="PF13683">
    <property type="entry name" value="rve_3"/>
    <property type="match status" value="1"/>
</dbReference>
<evidence type="ECO:0000313" key="3">
    <source>
        <dbReference type="EMBL" id="NGE89811.1"/>
    </source>
</evidence>
<reference evidence="3 4" key="3">
    <citation type="submission" date="2020-02" db="EMBL/GenBank/DDBJ databases">
        <title>WGS of Carbapenem-Resistant Enterobacteriaceae.</title>
        <authorList>
            <person name="Tokajian S."/>
            <person name="El Chaar M."/>
            <person name="El Khoury M."/>
        </authorList>
    </citation>
    <scope>NUCLEOTIDE SEQUENCE [LARGE SCALE GENOMIC DNA]</scope>
    <source>
        <strain evidence="3 4">ECM_75</strain>
    </source>
</reference>
<feature type="domain" description="Integrase catalytic" evidence="1">
    <location>
        <begin position="2"/>
        <end position="61"/>
    </location>
</feature>
<dbReference type="EMBL" id="JAAJRI010000013">
    <property type="protein sequence ID" value="NGE89811.1"/>
    <property type="molecule type" value="Genomic_DNA"/>
</dbReference>
<accession>A0A4S3YPJ0</accession>
<dbReference type="Proteomes" id="UP000472856">
    <property type="component" value="Unassembled WGS sequence"/>
</dbReference>
<dbReference type="InterPro" id="IPR001584">
    <property type="entry name" value="Integrase_cat-core"/>
</dbReference>
<comment type="caution">
    <text evidence="2">The sequence shown here is derived from an EMBL/GenBank/DDBJ whole genome shotgun (WGS) entry which is preliminary data.</text>
</comment>
<dbReference type="PANTHER" id="PTHR47515">
    <property type="entry name" value="LOW CALCIUM RESPONSE LOCUS PROTEIN T"/>
    <property type="match status" value="1"/>
</dbReference>
<reference evidence="2" key="1">
    <citation type="journal article" date="2018" name="Genome Biol.">
        <title>SKESA: strategic k-mer extension for scrupulous assemblies.</title>
        <authorList>
            <person name="Souvorov A."/>
            <person name="Agarwala R."/>
            <person name="Lipman D.J."/>
        </authorList>
    </citation>
    <scope>NUCLEOTIDE SEQUENCE [LARGE SCALE GENOMIC DNA]</scope>
    <source>
        <strain evidence="2">EC00605</strain>
    </source>
</reference>
<proteinExistence type="predicted"/>
<dbReference type="RefSeq" id="WP_071932134.1">
    <property type="nucleotide sequence ID" value="NZ_AP028869.1"/>
</dbReference>
<dbReference type="InterPro" id="IPR012337">
    <property type="entry name" value="RNaseH-like_sf"/>
</dbReference>
<dbReference type="AlphaFoldDB" id="A0A4S3YPJ0"/>
<protein>
    <submittedName>
        <fullName evidence="2">Transposase</fullName>
    </submittedName>
</protein>
<organism evidence="2">
    <name type="scientific">Escherichia coli</name>
    <dbReference type="NCBI Taxonomy" id="562"/>
    <lineage>
        <taxon>Bacteria</taxon>
        <taxon>Pseudomonadati</taxon>
        <taxon>Pseudomonadota</taxon>
        <taxon>Gammaproteobacteria</taxon>
        <taxon>Enterobacterales</taxon>
        <taxon>Enterobacteriaceae</taxon>
        <taxon>Escherichia</taxon>
    </lineage>
</organism>
<dbReference type="PANTHER" id="PTHR47515:SF2">
    <property type="entry name" value="INTEGRASE CORE DOMAIN PROTEIN"/>
    <property type="match status" value="1"/>
</dbReference>
<dbReference type="GO" id="GO:0015074">
    <property type="term" value="P:DNA integration"/>
    <property type="evidence" value="ECO:0007669"/>
    <property type="project" value="InterPro"/>
</dbReference>
<evidence type="ECO:0000259" key="1">
    <source>
        <dbReference type="Pfam" id="PF13683"/>
    </source>
</evidence>
<sequence>MFIQPSKLTQYAFIECFNRTSRTETLNFHLPRILNEVWGIKGKWLLEYNCEHPHKSLNNMTLEEY</sequence>
<dbReference type="EMBL" id="DABGZR010000024">
    <property type="protein sequence ID" value="HAJ0997640.1"/>
    <property type="molecule type" value="Genomic_DNA"/>
</dbReference>
<gene>
    <name evidence="3" type="ORF">G5603_16660</name>
    <name evidence="2" type="ORF">HL601_18870</name>
</gene>
<evidence type="ECO:0000313" key="2">
    <source>
        <dbReference type="EMBL" id="HAJ0997640.1"/>
    </source>
</evidence>
<dbReference type="SUPFAM" id="SSF53098">
    <property type="entry name" value="Ribonuclease H-like"/>
    <property type="match status" value="1"/>
</dbReference>